<organism evidence="2 3">
    <name type="scientific">Pandoravirus salinus</name>
    <dbReference type="NCBI Taxonomy" id="1349410"/>
    <lineage>
        <taxon>Viruses</taxon>
        <taxon>Pandoravirus</taxon>
    </lineage>
</organism>
<dbReference type="Gene3D" id="1.25.40.20">
    <property type="entry name" value="Ankyrin repeat-containing domain"/>
    <property type="match status" value="1"/>
</dbReference>
<dbReference type="RefSeq" id="YP_008438408.1">
    <property type="nucleotide sequence ID" value="NC_022098.1"/>
</dbReference>
<dbReference type="SUPFAM" id="SSF140860">
    <property type="entry name" value="Pseudo ankyrin repeat-like"/>
    <property type="match status" value="1"/>
</dbReference>
<gene>
    <name evidence="2" type="ORF">psal_cds_1106</name>
</gene>
<evidence type="ECO:0000313" key="3">
    <source>
        <dbReference type="Proteomes" id="UP000204584"/>
    </source>
</evidence>
<keyword evidence="3" id="KW-1185">Reference proteome</keyword>
<evidence type="ECO:0000313" key="2">
    <source>
        <dbReference type="EMBL" id="AGO85332.1"/>
    </source>
</evidence>
<proteinExistence type="predicted"/>
<accession>S4W3S5</accession>
<dbReference type="KEGG" id="vg:16607119"/>
<evidence type="ECO:0008006" key="4">
    <source>
        <dbReference type="Google" id="ProtNLM"/>
    </source>
</evidence>
<name>S4W3S5_9VIRU</name>
<feature type="region of interest" description="Disordered" evidence="1">
    <location>
        <begin position="1"/>
        <end position="22"/>
    </location>
</feature>
<dbReference type="EMBL" id="KC977571">
    <property type="protein sequence ID" value="AGO85332.1"/>
    <property type="molecule type" value="Genomic_DNA"/>
</dbReference>
<dbReference type="GeneID" id="16607119"/>
<reference evidence="2 3" key="1">
    <citation type="journal article" date="2013" name="Science">
        <title>Pandoraviruses: amoeba viruses with genomes up to 2.5 Mb reaching that of parasitic eukaryotes.</title>
        <authorList>
            <person name="Philippe N."/>
            <person name="Legendre M."/>
            <person name="Doutre G."/>
            <person name="Coute Y."/>
            <person name="Poirot O."/>
            <person name="Lescot M."/>
            <person name="Arslan D."/>
            <person name="Seltzer V."/>
            <person name="Bertaux L."/>
            <person name="Bruley C."/>
            <person name="Garin J."/>
            <person name="Claverie J.M."/>
            <person name="Abergel C."/>
        </authorList>
    </citation>
    <scope>NUCLEOTIDE SEQUENCE [LARGE SCALE GENOMIC DNA]</scope>
</reference>
<dbReference type="Proteomes" id="UP000204584">
    <property type="component" value="Segment"/>
</dbReference>
<protein>
    <recommendedName>
        <fullName evidence="4">Ankyrin repeat domain containing protein</fullName>
    </recommendedName>
</protein>
<dbReference type="InterPro" id="IPR036770">
    <property type="entry name" value="Ankyrin_rpt-contain_sf"/>
</dbReference>
<evidence type="ECO:0000256" key="1">
    <source>
        <dbReference type="SAM" id="MobiDB-lite"/>
    </source>
</evidence>
<sequence length="446" mass="48530">MCTKTKPAAREKPAQAKPCVSGPDTGQNRRVGIECLPCESIATILDGVGDRDYCHCLQASALFWGASSDAAVEARKRRWSGCREPHDFCATGNVEALSALSSRGQAFDVRLCVVNALAHGHGDVVLDFLQDDGRIGDDNSTIDGEWHQEACREAAKNGRLDVLATLWDHQLGADTVVDGAVRGDRLDVFLWACEVRGFPPARRDLHEAIFHDAVAILTHCRRSMTIPQAEWSHMATSMAGHPCRIDVLFVLMGESAPVQVRKKICSLMCGRAPLRDIKALYTRFPDAFDEWCLFSAAAAGDLEVARWLCDRNPQWVDDLISVYVGLVRPHAKGYFADPHVGVDRLYRAGLIGDVTGLVGMAAARGAVDLMARVIDNECRKHFSTDVPADAPAEPLSRGHYRHLPADILSAAATGALARLSSIDNDRGPYDWLDARGLIGAPFVAPS</sequence>